<evidence type="ECO:0000256" key="1">
    <source>
        <dbReference type="SAM" id="MobiDB-lite"/>
    </source>
</evidence>
<feature type="region of interest" description="Disordered" evidence="1">
    <location>
        <begin position="287"/>
        <end position="314"/>
    </location>
</feature>
<reference evidence="3 4" key="1">
    <citation type="submission" date="2020-08" db="EMBL/GenBank/DDBJ databases">
        <title>Genome public.</title>
        <authorList>
            <person name="Liu C."/>
            <person name="Sun Q."/>
        </authorList>
    </citation>
    <scope>NUCLEOTIDE SEQUENCE [LARGE SCALE GENOMIC DNA]</scope>
    <source>
        <strain evidence="3 4">NSJ-37</strain>
    </source>
</reference>
<evidence type="ECO:0000313" key="4">
    <source>
        <dbReference type="Proteomes" id="UP000606193"/>
    </source>
</evidence>
<comment type="caution">
    <text evidence="3">The sequence shown here is derived from an EMBL/GenBank/DDBJ whole genome shotgun (WGS) entry which is preliminary data.</text>
</comment>
<protein>
    <recommendedName>
        <fullName evidence="2">SH3b domain-containing protein</fullName>
    </recommendedName>
</protein>
<dbReference type="Proteomes" id="UP000606193">
    <property type="component" value="Unassembled WGS sequence"/>
</dbReference>
<dbReference type="EMBL" id="JACRSX010000001">
    <property type="protein sequence ID" value="MBC8561160.1"/>
    <property type="molecule type" value="Genomic_DNA"/>
</dbReference>
<dbReference type="Gene3D" id="2.30.30.40">
    <property type="entry name" value="SH3 Domains"/>
    <property type="match status" value="1"/>
</dbReference>
<feature type="compositionally biased region" description="Low complexity" evidence="1">
    <location>
        <begin position="287"/>
        <end position="303"/>
    </location>
</feature>
<dbReference type="InterPro" id="IPR003646">
    <property type="entry name" value="SH3-like_bac-type"/>
</dbReference>
<accession>A0ABR7MXQ8</accession>
<feature type="compositionally biased region" description="Polar residues" evidence="1">
    <location>
        <begin position="304"/>
        <end position="314"/>
    </location>
</feature>
<evidence type="ECO:0000259" key="2">
    <source>
        <dbReference type="SMART" id="SM00287"/>
    </source>
</evidence>
<dbReference type="RefSeq" id="WP_249296914.1">
    <property type="nucleotide sequence ID" value="NZ_JACRSX010000001.1"/>
</dbReference>
<evidence type="ECO:0000313" key="3">
    <source>
        <dbReference type="EMBL" id="MBC8561160.1"/>
    </source>
</evidence>
<keyword evidence="4" id="KW-1185">Reference proteome</keyword>
<dbReference type="SMART" id="SM00287">
    <property type="entry name" value="SH3b"/>
    <property type="match status" value="1"/>
</dbReference>
<sequence>MDRRYKGLIIAGIFLLGVVVFCKVQQRGGITYATAVGTVRTGKSLNVRKGPGTNYACLKKGRTTVRLKNEEQVTILAQNKKWYKIRLKKQSQKLVGYVPMKNLAVMSGDMNSEVYGTAYPSAVLVRSRAVRSGSLMRVDGAAVRLSKNKKVHILSESTMYGVKYYKVSFTYNGDKTEGYVPADSIKADYQSAMPGVISTSRQVTLKKKAGSTEIVKADGTSIIMKNGTEVLMLSEKIVSGVKYICVDVTYNKEVYRGYVTANLVRFKTVQVEDVVNGEQENLFVEKTTPAPAKTPEPENTAAPSYNSTDNSTGSTTVLNDKEFKQEMIKQGFPSSYITALQALHEKYPKWSFKAYQTGIDWSTAVDNEGRVGLNLISNSKSGDWKSQEEGAYNASTGTYIPFDGSTWVTASEKAVRYYMDPRNFLNESGIFQFESLEYQKGAQNQSGVENVLKNTPMYKASYEYVDDTGKSVTTTYSKTFMDAAALSSVSPYHLASRVKQEVVTGSTSMSSSVSGTVKGYEGIYNFYNIGANNSTKAGGAVANGLAWANKDTTYLRPWNTRYKAIVGGAQYLGSNYINIGQNTLYLQKFNVTANNTYNHQYMSNIEAPWSEALKTAEAYGTDKADMSLVFSIPVYSGMPSVVCPMPSGETQQTVSTNNYLKSLSVKGYSFQSPFKSGDDGHEAYSLKLNKRVSSIRINASPVSSAAKVSGSGKKKLAPKVKSKTYVVKVKAESGDVRKYKIKVKRKK</sequence>
<organism evidence="3 4">
    <name type="scientific">Jutongia huaianensis</name>
    <dbReference type="NCBI Taxonomy" id="2763668"/>
    <lineage>
        <taxon>Bacteria</taxon>
        <taxon>Bacillati</taxon>
        <taxon>Bacillota</taxon>
        <taxon>Clostridia</taxon>
        <taxon>Lachnospirales</taxon>
        <taxon>Lachnospiraceae</taxon>
        <taxon>Jutongia</taxon>
    </lineage>
</organism>
<proteinExistence type="predicted"/>
<gene>
    <name evidence="3" type="ORF">H8704_00700</name>
</gene>
<feature type="domain" description="SH3b" evidence="2">
    <location>
        <begin position="34"/>
        <end position="107"/>
    </location>
</feature>
<name>A0ABR7MXQ8_9FIRM</name>